<evidence type="ECO:0000313" key="1">
    <source>
        <dbReference type="EMBL" id="PQJ27641.1"/>
    </source>
</evidence>
<dbReference type="RefSeq" id="WP_206018707.1">
    <property type="nucleotide sequence ID" value="NZ_MQWA01000001.1"/>
</dbReference>
<dbReference type="PANTHER" id="PTHR36932">
    <property type="entry name" value="CAPSULAR POLYSACCHARIDE BIOSYNTHESIS PROTEIN"/>
    <property type="match status" value="1"/>
</dbReference>
<proteinExistence type="predicted"/>
<name>A0A2S7TZH8_9BACT</name>
<dbReference type="PANTHER" id="PTHR36932:SF1">
    <property type="entry name" value="CAPSULAR POLYSACCHARIDE BIOSYNTHESIS PROTEIN"/>
    <property type="match status" value="1"/>
</dbReference>
<dbReference type="SUPFAM" id="SSF56801">
    <property type="entry name" value="Acetyl-CoA synthetase-like"/>
    <property type="match status" value="1"/>
</dbReference>
<dbReference type="AlphaFoldDB" id="A0A2S7TZH8"/>
<dbReference type="EMBL" id="MQWA01000001">
    <property type="protein sequence ID" value="PQJ27641.1"/>
    <property type="molecule type" value="Genomic_DNA"/>
</dbReference>
<gene>
    <name evidence="1" type="ORF">BSZ32_03430</name>
</gene>
<reference evidence="1 2" key="1">
    <citation type="submission" date="2016-12" db="EMBL/GenBank/DDBJ databases">
        <title>Study of bacterial adaptation to deep sea.</title>
        <authorList>
            <person name="Song J."/>
            <person name="Yoshizawa S."/>
            <person name="Kogure K."/>
        </authorList>
    </citation>
    <scope>NUCLEOTIDE SEQUENCE [LARGE SCALE GENOMIC DNA]</scope>
    <source>
        <strain evidence="1 2">SAORIC-165</strain>
    </source>
</reference>
<comment type="caution">
    <text evidence="1">The sequence shown here is derived from an EMBL/GenBank/DDBJ whole genome shotgun (WGS) entry which is preliminary data.</text>
</comment>
<keyword evidence="2" id="KW-1185">Reference proteome</keyword>
<organism evidence="1 2">
    <name type="scientific">Rubritalea profundi</name>
    <dbReference type="NCBI Taxonomy" id="1658618"/>
    <lineage>
        <taxon>Bacteria</taxon>
        <taxon>Pseudomonadati</taxon>
        <taxon>Verrucomicrobiota</taxon>
        <taxon>Verrucomicrobiia</taxon>
        <taxon>Verrucomicrobiales</taxon>
        <taxon>Rubritaleaceae</taxon>
        <taxon>Rubritalea</taxon>
    </lineage>
</organism>
<dbReference type="InterPro" id="IPR053158">
    <property type="entry name" value="CapK_Type1_Caps_Biosynth"/>
</dbReference>
<sequence length="237" mass="26905">MLEILTREKEAGRLEIEPKFFKVAGETFTAELRNRVEKAFPSLEFRILDTYACTECLFMAFECDCGRQHVLEDWVILEAVDENNQPVRDGELSTTALLTVLSNHVQPFIRYNIGDRLRFYRDPCPCGSPFRSFQIEGRQATVVRVGNVTLSPLAFDLEHDSAQRVQLVQTSECVFEVRADLLDHENPDQIFEPIMQSVSEVFAKNGLVDVKVEKSNAPPHLTASGKFHEVIPLKCDA</sequence>
<dbReference type="Proteomes" id="UP000239907">
    <property type="component" value="Unassembled WGS sequence"/>
</dbReference>
<accession>A0A2S7TZH8</accession>
<evidence type="ECO:0000313" key="2">
    <source>
        <dbReference type="Proteomes" id="UP000239907"/>
    </source>
</evidence>
<evidence type="ECO:0008006" key="3">
    <source>
        <dbReference type="Google" id="ProtNLM"/>
    </source>
</evidence>
<dbReference type="InterPro" id="IPR042099">
    <property type="entry name" value="ANL_N_sf"/>
</dbReference>
<dbReference type="Gene3D" id="3.40.50.12780">
    <property type="entry name" value="N-terminal domain of ligase-like"/>
    <property type="match status" value="1"/>
</dbReference>
<protein>
    <recommendedName>
        <fullName evidence="3">AMP-dependent ligase C-terminal domain-containing protein</fullName>
    </recommendedName>
</protein>